<dbReference type="CDD" id="cd16913">
    <property type="entry name" value="YkuD_like"/>
    <property type="match status" value="1"/>
</dbReference>
<dbReference type="GO" id="GO:0006412">
    <property type="term" value="P:translation"/>
    <property type="evidence" value="ECO:0007669"/>
    <property type="project" value="InterPro"/>
</dbReference>
<keyword evidence="4" id="KW-0133">Cell shape</keyword>
<evidence type="ECO:0000256" key="3">
    <source>
        <dbReference type="ARBA" id="ARBA00022679"/>
    </source>
</evidence>
<dbReference type="RefSeq" id="WP_170038702.1">
    <property type="nucleotide sequence ID" value="NZ_JABDTL010000002.1"/>
</dbReference>
<protein>
    <recommendedName>
        <fullName evidence="10">Murein L,D-transpeptidase catalytic domain family protein</fullName>
    </recommendedName>
</protein>
<reference evidence="8 9" key="1">
    <citation type="submission" date="2020-08" db="EMBL/GenBank/DDBJ databases">
        <title>Genomic Encyclopedia of Type Strains, Phase IV (KMG-IV): sequencing the most valuable type-strain genomes for metagenomic binning, comparative biology and taxonomic classification.</title>
        <authorList>
            <person name="Goeker M."/>
        </authorList>
    </citation>
    <scope>NUCLEOTIDE SEQUENCE [LARGE SCALE GENOMIC DNA]</scope>
    <source>
        <strain evidence="8 9">DSM 29007</strain>
    </source>
</reference>
<feature type="signal peptide" evidence="7">
    <location>
        <begin position="1"/>
        <end position="20"/>
    </location>
</feature>
<dbReference type="UniPathway" id="UPA00219"/>
<comment type="similarity">
    <text evidence="2">Belongs to the YkuD family.</text>
</comment>
<dbReference type="PROSITE" id="PS00962">
    <property type="entry name" value="RIBOSOMAL_S2_1"/>
    <property type="match status" value="1"/>
</dbReference>
<dbReference type="Proteomes" id="UP000582837">
    <property type="component" value="Unassembled WGS sequence"/>
</dbReference>
<dbReference type="GO" id="GO:0071555">
    <property type="term" value="P:cell wall organization"/>
    <property type="evidence" value="ECO:0007669"/>
    <property type="project" value="UniProtKB-KW"/>
</dbReference>
<dbReference type="GO" id="GO:0004180">
    <property type="term" value="F:carboxypeptidase activity"/>
    <property type="evidence" value="ECO:0007669"/>
    <property type="project" value="UniProtKB-ARBA"/>
</dbReference>
<evidence type="ECO:0000256" key="1">
    <source>
        <dbReference type="ARBA" id="ARBA00004752"/>
    </source>
</evidence>
<dbReference type="GO" id="GO:0016740">
    <property type="term" value="F:transferase activity"/>
    <property type="evidence" value="ECO:0007669"/>
    <property type="project" value="UniProtKB-KW"/>
</dbReference>
<evidence type="ECO:0000256" key="6">
    <source>
        <dbReference type="ARBA" id="ARBA00023316"/>
    </source>
</evidence>
<sequence length="274" mass="29833">MRFDLLMMIAAALHLGDAPAVPHTATPASPLLAEPATTDTIPVRRALQAARAVLGGMGIESGAVNSRTQNALNALRGRVSRTSDPDALRLAFRAYYNYKAAHPENVRKPYLYFVDYGLDSRTPRGYVFDMEALRVVDGPFAVAHGRGSELGRTGVPRWFSNREGSHATSLGLFLAQETYAFVGHDSGRPYRSIGMRMTGLSGMFNSTARQRGVVMHGAPYVTRLGAGRSQGCPAVEQNRARWLIPELANGSLVFLFSPLDRDWLRSDPWAAGNG</sequence>
<dbReference type="InterPro" id="IPR018130">
    <property type="entry name" value="Ribosomal_uS2_CS"/>
</dbReference>
<evidence type="ECO:0000313" key="8">
    <source>
        <dbReference type="EMBL" id="MBB6073196.1"/>
    </source>
</evidence>
<evidence type="ECO:0000256" key="7">
    <source>
        <dbReference type="SAM" id="SignalP"/>
    </source>
</evidence>
<dbReference type="PANTHER" id="PTHR38477:SF1">
    <property type="entry name" value="MUREIN L,D-TRANSPEPTIDASE CATALYTIC DOMAIN FAMILY PROTEIN"/>
    <property type="match status" value="1"/>
</dbReference>
<evidence type="ECO:0008006" key="10">
    <source>
        <dbReference type="Google" id="ProtNLM"/>
    </source>
</evidence>
<evidence type="ECO:0000256" key="4">
    <source>
        <dbReference type="ARBA" id="ARBA00022960"/>
    </source>
</evidence>
<dbReference type="GO" id="GO:0005840">
    <property type="term" value="C:ribosome"/>
    <property type="evidence" value="ECO:0007669"/>
    <property type="project" value="InterPro"/>
</dbReference>
<name>A0A841H5N5_9BACT</name>
<keyword evidence="7" id="KW-0732">Signal</keyword>
<dbReference type="GO" id="GO:0008360">
    <property type="term" value="P:regulation of cell shape"/>
    <property type="evidence" value="ECO:0007669"/>
    <property type="project" value="UniProtKB-KW"/>
</dbReference>
<dbReference type="AlphaFoldDB" id="A0A841H5N5"/>
<gene>
    <name evidence="8" type="ORF">HNQ61_004863</name>
</gene>
<evidence type="ECO:0000256" key="2">
    <source>
        <dbReference type="ARBA" id="ARBA00005992"/>
    </source>
</evidence>
<evidence type="ECO:0000313" key="9">
    <source>
        <dbReference type="Proteomes" id="UP000582837"/>
    </source>
</evidence>
<dbReference type="InterPro" id="IPR005490">
    <property type="entry name" value="LD_TPept_cat_dom"/>
</dbReference>
<accession>A0A841H5N5</accession>
<dbReference type="EMBL" id="JACHIA010000022">
    <property type="protein sequence ID" value="MBB6073196.1"/>
    <property type="molecule type" value="Genomic_DNA"/>
</dbReference>
<keyword evidence="5" id="KW-0573">Peptidoglycan synthesis</keyword>
<dbReference type="InterPro" id="IPR038063">
    <property type="entry name" value="Transpep_catalytic_dom"/>
</dbReference>
<feature type="chain" id="PRO_5032879565" description="Murein L,D-transpeptidase catalytic domain family protein" evidence="7">
    <location>
        <begin position="21"/>
        <end position="274"/>
    </location>
</feature>
<comment type="pathway">
    <text evidence="1">Cell wall biogenesis; peptidoglycan biosynthesis.</text>
</comment>
<keyword evidence="6" id="KW-0961">Cell wall biogenesis/degradation</keyword>
<dbReference type="Pfam" id="PF13645">
    <property type="entry name" value="YkuD_2"/>
    <property type="match status" value="1"/>
</dbReference>
<dbReference type="GO" id="GO:0003735">
    <property type="term" value="F:structural constituent of ribosome"/>
    <property type="evidence" value="ECO:0007669"/>
    <property type="project" value="InterPro"/>
</dbReference>
<dbReference type="InterPro" id="IPR032676">
    <property type="entry name" value="YkuD_2"/>
</dbReference>
<evidence type="ECO:0000256" key="5">
    <source>
        <dbReference type="ARBA" id="ARBA00022984"/>
    </source>
</evidence>
<keyword evidence="3" id="KW-0808">Transferase</keyword>
<proteinExistence type="inferred from homology"/>
<dbReference type="SUPFAM" id="SSF141523">
    <property type="entry name" value="L,D-transpeptidase catalytic domain-like"/>
    <property type="match status" value="1"/>
</dbReference>
<organism evidence="8 9">
    <name type="scientific">Longimicrobium terrae</name>
    <dbReference type="NCBI Taxonomy" id="1639882"/>
    <lineage>
        <taxon>Bacteria</taxon>
        <taxon>Pseudomonadati</taxon>
        <taxon>Gemmatimonadota</taxon>
        <taxon>Longimicrobiia</taxon>
        <taxon>Longimicrobiales</taxon>
        <taxon>Longimicrobiaceae</taxon>
        <taxon>Longimicrobium</taxon>
    </lineage>
</organism>
<dbReference type="PANTHER" id="PTHR38477">
    <property type="entry name" value="HYPOTHETICAL EXPORTED PROTEIN"/>
    <property type="match status" value="1"/>
</dbReference>
<dbReference type="GO" id="GO:0009252">
    <property type="term" value="P:peptidoglycan biosynthetic process"/>
    <property type="evidence" value="ECO:0007669"/>
    <property type="project" value="UniProtKB-UniPathway"/>
</dbReference>
<comment type="caution">
    <text evidence="8">The sequence shown here is derived from an EMBL/GenBank/DDBJ whole genome shotgun (WGS) entry which is preliminary data.</text>
</comment>
<keyword evidence="9" id="KW-1185">Reference proteome</keyword>